<reference evidence="2" key="1">
    <citation type="submission" date="2019-08" db="EMBL/GenBank/DDBJ databases">
        <authorList>
            <person name="Kucharzyk K."/>
            <person name="Murdoch R.W."/>
            <person name="Higgins S."/>
            <person name="Loffler F."/>
        </authorList>
    </citation>
    <scope>NUCLEOTIDE SEQUENCE</scope>
</reference>
<organism evidence="2">
    <name type="scientific">bioreactor metagenome</name>
    <dbReference type="NCBI Taxonomy" id="1076179"/>
    <lineage>
        <taxon>unclassified sequences</taxon>
        <taxon>metagenomes</taxon>
        <taxon>ecological metagenomes</taxon>
    </lineage>
</organism>
<evidence type="ECO:0000256" key="1">
    <source>
        <dbReference type="SAM" id="MobiDB-lite"/>
    </source>
</evidence>
<proteinExistence type="predicted"/>
<gene>
    <name evidence="2" type="ORF">SDC9_83425</name>
</gene>
<dbReference type="AlphaFoldDB" id="A0A644Z7P4"/>
<comment type="caution">
    <text evidence="2">The sequence shown here is derived from an EMBL/GenBank/DDBJ whole genome shotgun (WGS) entry which is preliminary data.</text>
</comment>
<name>A0A644Z7P4_9ZZZZ</name>
<evidence type="ECO:0000313" key="2">
    <source>
        <dbReference type="EMBL" id="MPM36822.1"/>
    </source>
</evidence>
<feature type="region of interest" description="Disordered" evidence="1">
    <location>
        <begin position="86"/>
        <end position="109"/>
    </location>
</feature>
<sequence length="109" mass="11965">MIEPGRGVVQHAESHDRHVHRLVEGRLNDRRVPGGIGSIEVQPSHRGRAGFPDGFDGCFPMPGAGTAGQHDICRLVGHQFADDCQAELAGPAEQQDSHRFRPQKRRPTT</sequence>
<dbReference type="EMBL" id="VSSQ01007734">
    <property type="protein sequence ID" value="MPM36822.1"/>
    <property type="molecule type" value="Genomic_DNA"/>
</dbReference>
<feature type="compositionally biased region" description="Basic residues" evidence="1">
    <location>
        <begin position="100"/>
        <end position="109"/>
    </location>
</feature>
<accession>A0A644Z7P4</accession>
<protein>
    <submittedName>
        <fullName evidence="2">Uncharacterized protein</fullName>
    </submittedName>
</protein>